<accession>A0AAV9U077</accession>
<evidence type="ECO:0000256" key="3">
    <source>
        <dbReference type="SAM" id="MobiDB-lite"/>
    </source>
</evidence>
<name>A0AAV9U077_9PEZI</name>
<feature type="compositionally biased region" description="Basic and acidic residues" evidence="3">
    <location>
        <begin position="62"/>
        <end position="100"/>
    </location>
</feature>
<dbReference type="PANTHER" id="PTHR12299:SF17">
    <property type="entry name" value="AT19571P-RELATED"/>
    <property type="match status" value="1"/>
</dbReference>
<evidence type="ECO:0000313" key="6">
    <source>
        <dbReference type="Proteomes" id="UP001375240"/>
    </source>
</evidence>
<feature type="domain" description="Hyaluronan/mRNA-binding protein" evidence="4">
    <location>
        <begin position="109"/>
        <end position="216"/>
    </location>
</feature>
<protein>
    <recommendedName>
        <fullName evidence="4">Hyaluronan/mRNA-binding protein domain-containing protein</fullName>
    </recommendedName>
</protein>
<dbReference type="EMBL" id="JAVHNQ010000016">
    <property type="protein sequence ID" value="KAK6331098.1"/>
    <property type="molecule type" value="Genomic_DNA"/>
</dbReference>
<feature type="compositionally biased region" description="Basic residues" evidence="3">
    <location>
        <begin position="243"/>
        <end position="252"/>
    </location>
</feature>
<dbReference type="PANTHER" id="PTHR12299">
    <property type="entry name" value="HYALURONIC ACID-BINDING PROTEIN 4"/>
    <property type="match status" value="1"/>
</dbReference>
<comment type="caution">
    <text evidence="5">The sequence shown here is derived from an EMBL/GenBank/DDBJ whole genome shotgun (WGS) entry which is preliminary data.</text>
</comment>
<keyword evidence="6" id="KW-1185">Reference proteome</keyword>
<evidence type="ECO:0000313" key="5">
    <source>
        <dbReference type="EMBL" id="KAK6331099.1"/>
    </source>
</evidence>
<proteinExistence type="predicted"/>
<keyword evidence="2" id="KW-0963">Cytoplasm</keyword>
<dbReference type="Proteomes" id="UP001375240">
    <property type="component" value="Unassembled WGS sequence"/>
</dbReference>
<sequence>MAAIASKNLFDLLGNDIEDDNDTPKAPPKEIVKKTTTSKKVDLAASQVTSSFDSGRGGANRRRGEGNDAAFRDRGNGRENNRSRPTDETGGLRERGDRGNRGRGPRGGRGRQFDRHSATDRVDTDKQVSQGWGSNKGNSEWNDEQAGETIAQAEATEDPTALAATEGEGQTEAVDATEPVPEPEEDKTKSFAQYKAELESRAPVEELPEARRANEGARDNKKWATAKELVKEEDEEYFSGGRNKQKNQKQRKEKNVVEIDHGFVDPRSVRRSSGDRGGRGGRGGARGDRPPRGGRGEYRGGRGGSRGGFNVSDESAFPTLGGK</sequence>
<evidence type="ECO:0000259" key="4">
    <source>
        <dbReference type="SMART" id="SM01233"/>
    </source>
</evidence>
<dbReference type="GO" id="GO:0005634">
    <property type="term" value="C:nucleus"/>
    <property type="evidence" value="ECO:0007669"/>
    <property type="project" value="TreeGrafter"/>
</dbReference>
<dbReference type="EMBL" id="JAVHNQ010000016">
    <property type="protein sequence ID" value="KAK6331099.1"/>
    <property type="molecule type" value="Genomic_DNA"/>
</dbReference>
<dbReference type="GO" id="GO:0003723">
    <property type="term" value="F:RNA binding"/>
    <property type="evidence" value="ECO:0007669"/>
    <property type="project" value="InterPro"/>
</dbReference>
<dbReference type="InterPro" id="IPR019084">
    <property type="entry name" value="STM1-like_N"/>
</dbReference>
<gene>
    <name evidence="5" type="ORF">TWF696_003171</name>
</gene>
<dbReference type="Pfam" id="PF04774">
    <property type="entry name" value="HABP4_PAI-RBP1"/>
    <property type="match status" value="1"/>
</dbReference>
<dbReference type="InterPro" id="IPR006861">
    <property type="entry name" value="HABP4_PAIRBP1-bd"/>
</dbReference>
<dbReference type="SMART" id="SM01233">
    <property type="entry name" value="HABP4_PAI-RBP1"/>
    <property type="match status" value="1"/>
</dbReference>
<feature type="compositionally biased region" description="Basic and acidic residues" evidence="3">
    <location>
        <begin position="253"/>
        <end position="278"/>
    </location>
</feature>
<evidence type="ECO:0000256" key="1">
    <source>
        <dbReference type="ARBA" id="ARBA00004496"/>
    </source>
</evidence>
<dbReference type="AlphaFoldDB" id="A0AAV9U077"/>
<feature type="compositionally biased region" description="Polar residues" evidence="3">
    <location>
        <begin position="127"/>
        <end position="140"/>
    </location>
</feature>
<feature type="region of interest" description="Disordered" evidence="3">
    <location>
        <begin position="14"/>
        <end position="323"/>
    </location>
</feature>
<dbReference type="InterPro" id="IPR039764">
    <property type="entry name" value="HABP4/SERBP1-like"/>
</dbReference>
<feature type="compositionally biased region" description="Basic and acidic residues" evidence="3">
    <location>
        <begin position="196"/>
        <end position="222"/>
    </location>
</feature>
<organism evidence="5 6">
    <name type="scientific">Orbilia brochopaga</name>
    <dbReference type="NCBI Taxonomy" id="3140254"/>
    <lineage>
        <taxon>Eukaryota</taxon>
        <taxon>Fungi</taxon>
        <taxon>Dikarya</taxon>
        <taxon>Ascomycota</taxon>
        <taxon>Pezizomycotina</taxon>
        <taxon>Orbiliomycetes</taxon>
        <taxon>Orbiliales</taxon>
        <taxon>Orbiliaceae</taxon>
        <taxon>Orbilia</taxon>
    </lineage>
</organism>
<dbReference type="Pfam" id="PF09598">
    <property type="entry name" value="Stm1_N"/>
    <property type="match status" value="1"/>
</dbReference>
<comment type="subcellular location">
    <subcellularLocation>
        <location evidence="1">Cytoplasm</location>
    </subcellularLocation>
</comment>
<reference evidence="5 6" key="1">
    <citation type="submission" date="2019-10" db="EMBL/GenBank/DDBJ databases">
        <authorList>
            <person name="Palmer J.M."/>
        </authorList>
    </citation>
    <scope>NUCLEOTIDE SEQUENCE [LARGE SCALE GENOMIC DNA]</scope>
    <source>
        <strain evidence="5 6">TWF696</strain>
    </source>
</reference>
<feature type="compositionally biased region" description="Basic and acidic residues" evidence="3">
    <location>
        <begin position="285"/>
        <end position="300"/>
    </location>
</feature>
<feature type="compositionally biased region" description="Basic and acidic residues" evidence="3">
    <location>
        <begin position="111"/>
        <end position="126"/>
    </location>
</feature>
<dbReference type="GO" id="GO:0005737">
    <property type="term" value="C:cytoplasm"/>
    <property type="evidence" value="ECO:0007669"/>
    <property type="project" value="UniProtKB-SubCell"/>
</dbReference>
<evidence type="ECO:0000256" key="2">
    <source>
        <dbReference type="ARBA" id="ARBA00022490"/>
    </source>
</evidence>
<dbReference type="Gene3D" id="6.10.140.1040">
    <property type="match status" value="1"/>
</dbReference>